<comment type="caution">
    <text evidence="3">The sequence shown here is derived from an EMBL/GenBank/DDBJ whole genome shotgun (WGS) entry which is preliminary data.</text>
</comment>
<reference evidence="3 4" key="1">
    <citation type="journal article" date="2021" name="Commun. Biol.">
        <title>The genome of Shorea leprosula (Dipterocarpaceae) highlights the ecological relevance of drought in aseasonal tropical rainforests.</title>
        <authorList>
            <person name="Ng K.K.S."/>
            <person name="Kobayashi M.J."/>
            <person name="Fawcett J.A."/>
            <person name="Hatakeyama M."/>
            <person name="Paape T."/>
            <person name="Ng C.H."/>
            <person name="Ang C.C."/>
            <person name="Tnah L.H."/>
            <person name="Lee C.T."/>
            <person name="Nishiyama T."/>
            <person name="Sese J."/>
            <person name="O'Brien M.J."/>
            <person name="Copetti D."/>
            <person name="Mohd Noor M.I."/>
            <person name="Ong R.C."/>
            <person name="Putra M."/>
            <person name="Sireger I.Z."/>
            <person name="Indrioko S."/>
            <person name="Kosugi Y."/>
            <person name="Izuno A."/>
            <person name="Isagi Y."/>
            <person name="Lee S.L."/>
            <person name="Shimizu K.K."/>
        </authorList>
    </citation>
    <scope>NUCLEOTIDE SEQUENCE [LARGE SCALE GENOMIC DNA]</scope>
    <source>
        <strain evidence="3">214</strain>
    </source>
</reference>
<feature type="region of interest" description="Disordered" evidence="2">
    <location>
        <begin position="1"/>
        <end position="55"/>
    </location>
</feature>
<accession>A0AAV5IV26</accession>
<keyword evidence="4" id="KW-1185">Reference proteome</keyword>
<evidence type="ECO:0000256" key="2">
    <source>
        <dbReference type="SAM" id="MobiDB-lite"/>
    </source>
</evidence>
<protein>
    <submittedName>
        <fullName evidence="3">Uncharacterized protein</fullName>
    </submittedName>
</protein>
<dbReference type="EMBL" id="BPVZ01000017">
    <property type="protein sequence ID" value="GKV01748.1"/>
    <property type="molecule type" value="Genomic_DNA"/>
</dbReference>
<feature type="coiled-coil region" evidence="1">
    <location>
        <begin position="343"/>
        <end position="409"/>
    </location>
</feature>
<proteinExistence type="predicted"/>
<keyword evidence="1" id="KW-0175">Coiled coil</keyword>
<dbReference type="AlphaFoldDB" id="A0AAV5IV26"/>
<organism evidence="3 4">
    <name type="scientific">Rubroshorea leprosula</name>
    <dbReference type="NCBI Taxonomy" id="152421"/>
    <lineage>
        <taxon>Eukaryota</taxon>
        <taxon>Viridiplantae</taxon>
        <taxon>Streptophyta</taxon>
        <taxon>Embryophyta</taxon>
        <taxon>Tracheophyta</taxon>
        <taxon>Spermatophyta</taxon>
        <taxon>Magnoliopsida</taxon>
        <taxon>eudicotyledons</taxon>
        <taxon>Gunneridae</taxon>
        <taxon>Pentapetalae</taxon>
        <taxon>rosids</taxon>
        <taxon>malvids</taxon>
        <taxon>Malvales</taxon>
        <taxon>Dipterocarpaceae</taxon>
        <taxon>Rubroshorea</taxon>
    </lineage>
</organism>
<sequence>MIVPPALQDLPETMTPESSASSSVRDNGGDHHTSSSSSSSSKETPSCEERTGNVVPKDLPARFRFKAALHHEVADSAPSISGYRKLEEMVRAYHIPRTILLQTGRPAISPARANIRLASGLRAGSDAADAQQHKVHHRLYAVVCEVGGTREGDSVQVAVPVLTMSQLQRRKVEGKFDRSRSPDYLGAARCVRVCRHGKPVHKSVSEPKAHEVAKQAAPHKDRRGSTSGLLQHHNHTARRLGLAQSSGLKLRPSVRNKWGAQPVQAAQPEAASSSNVPSATARAVLAPRITHAKLYATHGSSTGKDFCAAAWRAGCHGQADGQKASLVDDVNCLQGSGMANRATAAAESRADELANRNNELREKLKRAHAEKESGIQAAKEEAARIEERAKKVEAEMDCALNELGSLRHQVVEADNNLNATEGALNELKISHGRSISIARAQKAKWLVVVASANMTTEIYNEIRGKVLHHRPDFPIRELAFFDGEDIDEQGKGLAPLADTTVRLRWDLNEEGEPSSTPPNSQPTVVSAKSPVNAPALEPTARSSPACSSPRVAIASMPVDLMDD</sequence>
<evidence type="ECO:0000313" key="4">
    <source>
        <dbReference type="Proteomes" id="UP001054252"/>
    </source>
</evidence>
<gene>
    <name evidence="3" type="ORF">SLEP1_g14279</name>
</gene>
<evidence type="ECO:0000256" key="1">
    <source>
        <dbReference type="SAM" id="Coils"/>
    </source>
</evidence>
<feature type="region of interest" description="Disordered" evidence="2">
    <location>
        <begin position="201"/>
        <end position="228"/>
    </location>
</feature>
<feature type="compositionally biased region" description="Polar residues" evidence="2">
    <location>
        <begin position="15"/>
        <end position="25"/>
    </location>
</feature>
<feature type="region of interest" description="Disordered" evidence="2">
    <location>
        <begin position="509"/>
        <end position="549"/>
    </location>
</feature>
<evidence type="ECO:0000313" key="3">
    <source>
        <dbReference type="EMBL" id="GKV01748.1"/>
    </source>
</evidence>
<feature type="compositionally biased region" description="Basic and acidic residues" evidence="2">
    <location>
        <begin position="203"/>
        <end position="213"/>
    </location>
</feature>
<dbReference type="Proteomes" id="UP001054252">
    <property type="component" value="Unassembled WGS sequence"/>
</dbReference>
<name>A0AAV5IV26_9ROSI</name>